<accession>A0A1J4JB35</accession>
<evidence type="ECO:0000256" key="2">
    <source>
        <dbReference type="ARBA" id="ARBA00023043"/>
    </source>
</evidence>
<keyword evidence="2 3" id="KW-0040">ANK repeat</keyword>
<dbReference type="SUPFAM" id="SSF48403">
    <property type="entry name" value="Ankyrin repeat"/>
    <property type="match status" value="2"/>
</dbReference>
<dbReference type="InterPro" id="IPR036770">
    <property type="entry name" value="Ankyrin_rpt-contain_sf"/>
</dbReference>
<organism evidence="4 5">
    <name type="scientific">Tritrichomonas foetus</name>
    <dbReference type="NCBI Taxonomy" id="1144522"/>
    <lineage>
        <taxon>Eukaryota</taxon>
        <taxon>Metamonada</taxon>
        <taxon>Parabasalia</taxon>
        <taxon>Tritrichomonadida</taxon>
        <taxon>Tritrichomonadidae</taxon>
        <taxon>Tritrichomonas</taxon>
    </lineage>
</organism>
<evidence type="ECO:0000256" key="3">
    <source>
        <dbReference type="PROSITE-ProRule" id="PRU00023"/>
    </source>
</evidence>
<dbReference type="PANTHER" id="PTHR24198">
    <property type="entry name" value="ANKYRIN REPEAT AND PROTEIN KINASE DOMAIN-CONTAINING PROTEIN"/>
    <property type="match status" value="1"/>
</dbReference>
<dbReference type="OrthoDB" id="9995210at2759"/>
<dbReference type="InterPro" id="IPR002110">
    <property type="entry name" value="Ankyrin_rpt"/>
</dbReference>
<dbReference type="PANTHER" id="PTHR24198:SF165">
    <property type="entry name" value="ANKYRIN REPEAT-CONTAINING PROTEIN-RELATED"/>
    <property type="match status" value="1"/>
</dbReference>
<sequence>MHLLHVAAYFDSLECFLFLYNKGFQLETKTANDLLPIHYACYGGAIEVASFLCMNKVNVNAAPPNSHFTPIFLATCAKSVTILNLLFDSGAVIPNYTPGNVSRTPLTQAIQNSDIDCIKLILENTNMMRADMKNYSPLMKAISSYAFDAVPLLVEHGVDVAYQTPEGRSALFIACFMKQENIVRYLIDHGASVTQRGQLGQYPVHWAAATDNVNILKMILEAGADPNVVDDNKRPPSFSALCSPNNSYEILKILFEHGVNPNAIDMKTKSTILVSLLMNNPTDNQKRTIRLILDNGADLNIITPSGKTVYQVAKVCEKPEIMKVIDDFLLEHPEIKVIQ</sequence>
<dbReference type="PROSITE" id="PS50088">
    <property type="entry name" value="ANK_REPEAT"/>
    <property type="match status" value="2"/>
</dbReference>
<dbReference type="Proteomes" id="UP000179807">
    <property type="component" value="Unassembled WGS sequence"/>
</dbReference>
<name>A0A1J4JB35_9EUKA</name>
<dbReference type="RefSeq" id="XP_068349539.1">
    <property type="nucleotide sequence ID" value="XM_068511444.1"/>
</dbReference>
<evidence type="ECO:0000313" key="5">
    <source>
        <dbReference type="Proteomes" id="UP000179807"/>
    </source>
</evidence>
<keyword evidence="5" id="KW-1185">Reference proteome</keyword>
<comment type="caution">
    <text evidence="4">The sequence shown here is derived from an EMBL/GenBank/DDBJ whole genome shotgun (WGS) entry which is preliminary data.</text>
</comment>
<reference evidence="4" key="1">
    <citation type="submission" date="2016-10" db="EMBL/GenBank/DDBJ databases">
        <authorList>
            <person name="Benchimol M."/>
            <person name="Almeida L.G."/>
            <person name="Vasconcelos A.T."/>
            <person name="Perreira-Neves A."/>
            <person name="Rosa I.A."/>
            <person name="Tasca T."/>
            <person name="Bogo M.R."/>
            <person name="de Souza W."/>
        </authorList>
    </citation>
    <scope>NUCLEOTIDE SEQUENCE [LARGE SCALE GENOMIC DNA]</scope>
    <source>
        <strain evidence="4">K</strain>
    </source>
</reference>
<dbReference type="EMBL" id="MLAK01001180">
    <property type="protein sequence ID" value="OHS96402.1"/>
    <property type="molecule type" value="Genomic_DNA"/>
</dbReference>
<evidence type="ECO:0000256" key="1">
    <source>
        <dbReference type="ARBA" id="ARBA00022737"/>
    </source>
</evidence>
<gene>
    <name evidence="4" type="ORF">TRFO_37478</name>
</gene>
<dbReference type="SMART" id="SM00248">
    <property type="entry name" value="ANK"/>
    <property type="match status" value="8"/>
</dbReference>
<feature type="repeat" description="ANK" evidence="3">
    <location>
        <begin position="166"/>
        <end position="198"/>
    </location>
</feature>
<dbReference type="Gene3D" id="1.25.40.20">
    <property type="entry name" value="Ankyrin repeat-containing domain"/>
    <property type="match status" value="1"/>
</dbReference>
<proteinExistence type="predicted"/>
<dbReference type="AlphaFoldDB" id="A0A1J4JB35"/>
<dbReference type="VEuPathDB" id="TrichDB:TRFO_37478"/>
<dbReference type="PROSITE" id="PS50297">
    <property type="entry name" value="ANK_REP_REGION"/>
    <property type="match status" value="2"/>
</dbReference>
<keyword evidence="1" id="KW-0677">Repeat</keyword>
<dbReference type="Pfam" id="PF12796">
    <property type="entry name" value="Ank_2"/>
    <property type="match status" value="3"/>
</dbReference>
<feature type="repeat" description="ANK" evidence="3">
    <location>
        <begin position="199"/>
        <end position="231"/>
    </location>
</feature>
<protein>
    <submittedName>
        <fullName evidence="4">Ankyrin repeat protein</fullName>
    </submittedName>
</protein>
<dbReference type="GeneID" id="94846148"/>
<evidence type="ECO:0000313" key="4">
    <source>
        <dbReference type="EMBL" id="OHS96402.1"/>
    </source>
</evidence>